<dbReference type="GO" id="GO:0046872">
    <property type="term" value="F:metal ion binding"/>
    <property type="evidence" value="ECO:0007669"/>
    <property type="project" value="UniProtKB-KW"/>
</dbReference>
<dbReference type="GO" id="GO:0005344">
    <property type="term" value="F:oxygen carrier activity"/>
    <property type="evidence" value="ECO:0007669"/>
    <property type="project" value="UniProtKB-UniRule"/>
</dbReference>
<protein>
    <recommendedName>
        <fullName evidence="16">Flavohemoprotein</fullName>
    </recommendedName>
    <alternativeName>
        <fullName evidence="16">Flavohemoglobin</fullName>
    </alternativeName>
    <alternativeName>
        <fullName evidence="16">Hemoglobin-like protein</fullName>
    </alternativeName>
    <alternativeName>
        <fullName evidence="16">Nitric oxide dioxygenase</fullName>
        <shortName evidence="16">NO oxygenase</shortName>
        <shortName evidence="16">NOD</shortName>
        <ecNumber evidence="16">1.14.12.17</ecNumber>
    </alternativeName>
</protein>
<dbReference type="GO" id="GO:0071500">
    <property type="term" value="P:cellular response to nitrosative stress"/>
    <property type="evidence" value="ECO:0007669"/>
    <property type="project" value="TreeGrafter"/>
</dbReference>
<dbReference type="NCBIfam" id="NF009805">
    <property type="entry name" value="PRK13289.1"/>
    <property type="match status" value="1"/>
</dbReference>
<evidence type="ECO:0000259" key="19">
    <source>
        <dbReference type="PROSITE" id="PS51384"/>
    </source>
</evidence>
<evidence type="ECO:0000256" key="14">
    <source>
        <dbReference type="ARBA" id="ARBA00048649"/>
    </source>
</evidence>
<dbReference type="CDD" id="cd06184">
    <property type="entry name" value="flavohem_like_fad_nad_binding"/>
    <property type="match status" value="1"/>
</dbReference>
<feature type="domain" description="FAD-binding FR-type" evidence="19">
    <location>
        <begin position="152"/>
        <end position="263"/>
    </location>
</feature>
<dbReference type="FunFam" id="3.40.50.80:FF:000010">
    <property type="entry name" value="Flavohemoprotein"/>
    <property type="match status" value="1"/>
</dbReference>
<dbReference type="InterPro" id="IPR039261">
    <property type="entry name" value="FNR_nucleotide-bd"/>
</dbReference>
<dbReference type="Proteomes" id="UP000192920">
    <property type="component" value="Unassembled WGS sequence"/>
</dbReference>
<dbReference type="InterPro" id="IPR017927">
    <property type="entry name" value="FAD-bd_FR_type"/>
</dbReference>
<keyword evidence="3 16" id="KW-0216">Detoxification</keyword>
<evidence type="ECO:0000259" key="18">
    <source>
        <dbReference type="PROSITE" id="PS01033"/>
    </source>
</evidence>
<dbReference type="Pfam" id="PF00970">
    <property type="entry name" value="FAD_binding_6"/>
    <property type="match status" value="1"/>
</dbReference>
<dbReference type="GO" id="GO:0071949">
    <property type="term" value="F:FAD binding"/>
    <property type="evidence" value="ECO:0007669"/>
    <property type="project" value="InterPro"/>
</dbReference>
<evidence type="ECO:0000256" key="1">
    <source>
        <dbReference type="ARBA" id="ARBA00006401"/>
    </source>
</evidence>
<dbReference type="SUPFAM" id="SSF46458">
    <property type="entry name" value="Globin-like"/>
    <property type="match status" value="1"/>
</dbReference>
<name>A0A1Y6B7R8_9NEIS</name>
<dbReference type="PANTHER" id="PTHR43396:SF9">
    <property type="entry name" value="NITRIC OXIDE DIOXYGENASE"/>
    <property type="match status" value="1"/>
</dbReference>
<evidence type="ECO:0000256" key="2">
    <source>
        <dbReference type="ARBA" id="ARBA00008414"/>
    </source>
</evidence>
<sequence>MLSSQHRELVKATVPVLREHGVALTSHFYRRMFSHNPELKHVFNQAKQEAGQQQQALALAVLGYAEHIDDPSVLAPVVMRIAHKHVGLGIRAEHYPIVGHHLLSSISEVLGEAASDELLEAWRLAYGQLADLLIAAEQQLYTDGALSRGGWSGVRSFTVTRKVAESSEITSFYLSPSDKGAVPGFRPGQYITLKRYVPELGLLQPRQYSLSDAPGQDYLRISVKREPGNGATPAGRISNLLHDTVHEGDQLELAPPGGDFFLHEERSTPVVLISGGVGQTPMIAMLNHLVLTQSPRRVAFVHGCRNGAVHAMKRHVNQLAAECDNVSKVVFYEEVGADDRQGKDYDLQGRVDLGAVREQVLLPDADYYLCGPLPFMLAQRDWLLAAGVDGGRIHYEVFGSHTIAG</sequence>
<dbReference type="HAMAP" id="MF_01252">
    <property type="entry name" value="Hmp"/>
    <property type="match status" value="1"/>
</dbReference>
<evidence type="ECO:0000256" key="10">
    <source>
        <dbReference type="ARBA" id="ARBA00023002"/>
    </source>
</evidence>
<keyword evidence="20" id="KW-0223">Dioxygenase</keyword>
<evidence type="ECO:0000256" key="4">
    <source>
        <dbReference type="ARBA" id="ARBA00022617"/>
    </source>
</evidence>
<keyword evidence="12 16" id="KW-0520">NAD</keyword>
<feature type="site" description="Influences the redox potential of the prosthetic heme and FAD groups" evidence="16">
    <location>
        <position position="84"/>
    </location>
</feature>
<feature type="binding site" evidence="16">
    <location>
        <begin position="206"/>
        <end position="209"/>
    </location>
    <ligand>
        <name>FAD</name>
        <dbReference type="ChEBI" id="CHEBI:57692"/>
    </ligand>
</feature>
<dbReference type="RefSeq" id="WP_085274791.1">
    <property type="nucleotide sequence ID" value="NZ_FXAG01000002.1"/>
</dbReference>
<dbReference type="STRING" id="1123014.SAMN02745746_00424"/>
<dbReference type="Pfam" id="PF00175">
    <property type="entry name" value="NAD_binding_1"/>
    <property type="match status" value="1"/>
</dbReference>
<evidence type="ECO:0000256" key="15">
    <source>
        <dbReference type="ARBA" id="ARBA00049433"/>
    </source>
</evidence>
<comment type="cofactor">
    <cofactor evidence="16">
        <name>heme b</name>
        <dbReference type="ChEBI" id="CHEBI:60344"/>
    </cofactor>
    <text evidence="16">Binds 1 heme b (iron(II)-protoporphyrin IX) group per subunit.</text>
</comment>
<evidence type="ECO:0000256" key="16">
    <source>
        <dbReference type="HAMAP-Rule" id="MF_01252"/>
    </source>
</evidence>
<feature type="active site" description="Charge relay system" evidence="16">
    <location>
        <position position="95"/>
    </location>
</feature>
<gene>
    <name evidence="16" type="primary">hmp</name>
    <name evidence="20" type="ORF">SAMN02745746_00424</name>
</gene>
<comment type="similarity">
    <text evidence="2 16">Belongs to the globin family. Two-domain flavohemoproteins subfamily.</text>
</comment>
<feature type="domain" description="Globin" evidence="18">
    <location>
        <begin position="1"/>
        <end position="138"/>
    </location>
</feature>
<feature type="site" description="Influences the redox potential of the prosthetic heme and FAD groups" evidence="16">
    <location>
        <position position="396"/>
    </location>
</feature>
<keyword evidence="6 16" id="KW-0285">Flavoprotein</keyword>
<evidence type="ECO:0000256" key="9">
    <source>
        <dbReference type="ARBA" id="ARBA00022857"/>
    </source>
</evidence>
<evidence type="ECO:0000256" key="11">
    <source>
        <dbReference type="ARBA" id="ARBA00023004"/>
    </source>
</evidence>
<keyword evidence="7 16" id="KW-0479">Metal-binding</keyword>
<organism evidence="20 21">
    <name type="scientific">Pseudogulbenkiania subflava DSM 22618</name>
    <dbReference type="NCBI Taxonomy" id="1123014"/>
    <lineage>
        <taxon>Bacteria</taxon>
        <taxon>Pseudomonadati</taxon>
        <taxon>Pseudomonadota</taxon>
        <taxon>Betaproteobacteria</taxon>
        <taxon>Neisseriales</taxon>
        <taxon>Chromobacteriaceae</taxon>
        <taxon>Pseudogulbenkiania</taxon>
    </lineage>
</organism>
<dbReference type="AlphaFoldDB" id="A0A1Y6B7R8"/>
<keyword evidence="16 17" id="KW-0813">Transport</keyword>
<dbReference type="SUPFAM" id="SSF63380">
    <property type="entry name" value="Riboflavin synthase domain-like"/>
    <property type="match status" value="1"/>
</dbReference>
<evidence type="ECO:0000256" key="6">
    <source>
        <dbReference type="ARBA" id="ARBA00022630"/>
    </source>
</evidence>
<dbReference type="EC" id="1.14.12.17" evidence="16"/>
<feature type="active site" description="Charge relay system" evidence="16">
    <location>
        <position position="137"/>
    </location>
</feature>
<dbReference type="InterPro" id="IPR009050">
    <property type="entry name" value="Globin-like_sf"/>
</dbReference>
<dbReference type="InterPro" id="IPR000971">
    <property type="entry name" value="Globin"/>
</dbReference>
<comment type="catalytic activity">
    <reaction evidence="14 16">
        <text>2 nitric oxide + NADH + 2 O2 = 2 nitrate + NAD(+) + H(+)</text>
        <dbReference type="Rhea" id="RHEA:19469"/>
        <dbReference type="ChEBI" id="CHEBI:15378"/>
        <dbReference type="ChEBI" id="CHEBI:15379"/>
        <dbReference type="ChEBI" id="CHEBI:16480"/>
        <dbReference type="ChEBI" id="CHEBI:17632"/>
        <dbReference type="ChEBI" id="CHEBI:57540"/>
        <dbReference type="ChEBI" id="CHEBI:57945"/>
        <dbReference type="EC" id="1.14.12.17"/>
    </reaction>
</comment>
<accession>A0A1Y6B7R8</accession>
<evidence type="ECO:0000256" key="17">
    <source>
        <dbReference type="RuleBase" id="RU000356"/>
    </source>
</evidence>
<dbReference type="PROSITE" id="PS51384">
    <property type="entry name" value="FAD_FR"/>
    <property type="match status" value="1"/>
</dbReference>
<feature type="binding site" evidence="16">
    <location>
        <begin position="276"/>
        <end position="281"/>
    </location>
    <ligand>
        <name>NADP(+)</name>
        <dbReference type="ChEBI" id="CHEBI:58349"/>
    </ligand>
</feature>
<dbReference type="EMBL" id="FXAG01000002">
    <property type="protein sequence ID" value="SME97365.1"/>
    <property type="molecule type" value="Genomic_DNA"/>
</dbReference>
<feature type="site" description="Involved in heme-bound ligand stabilization and O-O bond activation" evidence="16">
    <location>
        <position position="29"/>
    </location>
</feature>
<evidence type="ECO:0000256" key="12">
    <source>
        <dbReference type="ARBA" id="ARBA00023027"/>
    </source>
</evidence>
<evidence type="ECO:0000256" key="13">
    <source>
        <dbReference type="ARBA" id="ARBA00025094"/>
    </source>
</evidence>
<comment type="catalytic activity">
    <reaction evidence="15 16">
        <text>2 nitric oxide + NADPH + 2 O2 = 2 nitrate + NADP(+) + H(+)</text>
        <dbReference type="Rhea" id="RHEA:19465"/>
        <dbReference type="ChEBI" id="CHEBI:15378"/>
        <dbReference type="ChEBI" id="CHEBI:15379"/>
        <dbReference type="ChEBI" id="CHEBI:16480"/>
        <dbReference type="ChEBI" id="CHEBI:17632"/>
        <dbReference type="ChEBI" id="CHEBI:57783"/>
        <dbReference type="ChEBI" id="CHEBI:58349"/>
        <dbReference type="EC" id="1.14.12.17"/>
    </reaction>
</comment>
<feature type="region of interest" description="Reductase" evidence="16">
    <location>
        <begin position="149"/>
        <end position="405"/>
    </location>
</feature>
<dbReference type="InterPro" id="IPR001433">
    <property type="entry name" value="OxRdtase_FAD/NAD-bd"/>
</dbReference>
<dbReference type="GO" id="GO:0019825">
    <property type="term" value="F:oxygen binding"/>
    <property type="evidence" value="ECO:0007669"/>
    <property type="project" value="InterPro"/>
</dbReference>
<feature type="binding site" evidence="16">
    <location>
        <begin position="397"/>
        <end position="400"/>
    </location>
    <ligand>
        <name>FAD</name>
        <dbReference type="ChEBI" id="CHEBI:57692"/>
    </ligand>
</feature>
<dbReference type="GO" id="GO:0008941">
    <property type="term" value="F:nitric oxide dioxygenase NAD(P)H activity"/>
    <property type="evidence" value="ECO:0007669"/>
    <property type="project" value="UniProtKB-UniRule"/>
</dbReference>
<keyword evidence="8 16" id="KW-0274">FAD</keyword>
<evidence type="ECO:0000256" key="5">
    <source>
        <dbReference type="ARBA" id="ARBA00022621"/>
    </source>
</evidence>
<dbReference type="PANTHER" id="PTHR43396">
    <property type="entry name" value="FLAVOHEMOPROTEIN"/>
    <property type="match status" value="1"/>
</dbReference>
<keyword evidence="21" id="KW-1185">Reference proteome</keyword>
<dbReference type="FunFam" id="2.40.30.10:FF:000034">
    <property type="entry name" value="Flavohemoprotein"/>
    <property type="match status" value="1"/>
</dbReference>
<dbReference type="InterPro" id="IPR023950">
    <property type="entry name" value="Hmp"/>
</dbReference>
<evidence type="ECO:0000256" key="8">
    <source>
        <dbReference type="ARBA" id="ARBA00022827"/>
    </source>
</evidence>
<keyword evidence="11 16" id="KW-0408">Iron</keyword>
<dbReference type="Gene3D" id="1.10.490.10">
    <property type="entry name" value="Globins"/>
    <property type="match status" value="1"/>
</dbReference>
<dbReference type="InterPro" id="IPR008333">
    <property type="entry name" value="Cbr1-like_FAD-bd_dom"/>
</dbReference>
<dbReference type="Gene3D" id="2.40.30.10">
    <property type="entry name" value="Translation factors"/>
    <property type="match status" value="1"/>
</dbReference>
<keyword evidence="9 16" id="KW-0521">NADP</keyword>
<comment type="function">
    <text evidence="13 16">Is involved in NO detoxification in an aerobic process, termed nitric oxide dioxygenase (NOD) reaction that utilizes O(2) and NAD(P)H to convert NO to nitrate, which protects the bacterium from various noxious nitrogen compounds. Therefore, plays a central role in the inducible response to nitrosative stress.</text>
</comment>
<reference evidence="21" key="1">
    <citation type="submission" date="2017-04" db="EMBL/GenBank/DDBJ databases">
        <authorList>
            <person name="Varghese N."/>
            <person name="Submissions S."/>
        </authorList>
    </citation>
    <scope>NUCLEOTIDE SEQUENCE [LARGE SCALE GENOMIC DNA]</scope>
    <source>
        <strain evidence="21">DSM 22618</strain>
    </source>
</reference>
<comment type="domain">
    <text evidence="16">Consists of two distinct domains; an N-terminal heme-containing oxygen-binding domain and a C-terminal reductase domain with binding sites for FAD and NAD(P)H.</text>
</comment>
<feature type="binding site" description="proximal binding residue" evidence="16">
    <location>
        <position position="85"/>
    </location>
    <ligand>
        <name>heme b</name>
        <dbReference type="ChEBI" id="CHEBI:60344"/>
    </ligand>
    <ligandPart>
        <name>Fe</name>
        <dbReference type="ChEBI" id="CHEBI:18248"/>
    </ligandPart>
</feature>
<evidence type="ECO:0000256" key="7">
    <source>
        <dbReference type="ARBA" id="ARBA00022723"/>
    </source>
</evidence>
<keyword evidence="10 16" id="KW-0560">Oxidoreductase</keyword>
<evidence type="ECO:0000313" key="20">
    <source>
        <dbReference type="EMBL" id="SME97365.1"/>
    </source>
</evidence>
<keyword evidence="4 16" id="KW-0349">Heme</keyword>
<dbReference type="PROSITE" id="PS01033">
    <property type="entry name" value="GLOBIN"/>
    <property type="match status" value="1"/>
</dbReference>
<comment type="cofactor">
    <cofactor evidence="16">
        <name>FAD</name>
        <dbReference type="ChEBI" id="CHEBI:57692"/>
    </cofactor>
    <text evidence="16">Binds 1 FAD per subunit.</text>
</comment>
<dbReference type="CDD" id="cd14779">
    <property type="entry name" value="FHP_Ae-globin-like"/>
    <property type="match status" value="1"/>
</dbReference>
<dbReference type="Pfam" id="PF00042">
    <property type="entry name" value="Globin"/>
    <property type="match status" value="1"/>
</dbReference>
<keyword evidence="5 16" id="KW-0561">Oxygen transport</keyword>
<dbReference type="SUPFAM" id="SSF52343">
    <property type="entry name" value="Ferredoxin reductase-like, C-terminal NADP-linked domain"/>
    <property type="match status" value="1"/>
</dbReference>
<dbReference type="GO" id="GO:0009636">
    <property type="term" value="P:response to toxic substance"/>
    <property type="evidence" value="ECO:0007669"/>
    <property type="project" value="UniProtKB-KW"/>
</dbReference>
<evidence type="ECO:0000313" key="21">
    <source>
        <dbReference type="Proteomes" id="UP000192920"/>
    </source>
</evidence>
<dbReference type="InterPro" id="IPR017938">
    <property type="entry name" value="Riboflavin_synthase-like_b-brl"/>
</dbReference>
<evidence type="ECO:0000256" key="3">
    <source>
        <dbReference type="ARBA" id="ARBA00022575"/>
    </source>
</evidence>
<proteinExistence type="inferred from homology"/>
<dbReference type="FunFam" id="1.10.490.10:FF:000003">
    <property type="entry name" value="Flavohemoprotein"/>
    <property type="match status" value="1"/>
</dbReference>
<dbReference type="Gene3D" id="3.40.50.80">
    <property type="entry name" value="Nucleotide-binding domain of ferredoxin-NADP reductase (FNR) module"/>
    <property type="match status" value="1"/>
</dbReference>
<dbReference type="GO" id="GO:0020037">
    <property type="term" value="F:heme binding"/>
    <property type="evidence" value="ECO:0007669"/>
    <property type="project" value="InterPro"/>
</dbReference>
<comment type="similarity">
    <text evidence="1 16">In the C-terminal section; belongs to the flavoprotein pyridine nucleotide cytochrome reductase family.</text>
</comment>
<dbReference type="InterPro" id="IPR012292">
    <property type="entry name" value="Globin/Proto"/>
</dbReference>
<feature type="binding site" evidence="16">
    <location>
        <position position="190"/>
    </location>
    <ligand>
        <name>FAD</name>
        <dbReference type="ChEBI" id="CHEBI:57692"/>
    </ligand>
</feature>
<dbReference type="GO" id="GO:0046210">
    <property type="term" value="P:nitric oxide catabolic process"/>
    <property type="evidence" value="ECO:0007669"/>
    <property type="project" value="TreeGrafter"/>
</dbReference>